<organism evidence="1 2">
    <name type="scientific">Saccharomyces kudriavzevii (strain ATCC MYA-4449 / AS 2.2408 / CBS 8840 / NBRC 1802 / NCYC 2889)</name>
    <name type="common">Yeast</name>
    <dbReference type="NCBI Taxonomy" id="226230"/>
    <lineage>
        <taxon>Eukaryota</taxon>
        <taxon>Fungi</taxon>
        <taxon>Dikarya</taxon>
        <taxon>Ascomycota</taxon>
        <taxon>Saccharomycotina</taxon>
        <taxon>Saccharomycetes</taxon>
        <taxon>Saccharomycetales</taxon>
        <taxon>Saccharomycetaceae</taxon>
        <taxon>Saccharomyces</taxon>
    </lineage>
</organism>
<evidence type="ECO:0000313" key="1">
    <source>
        <dbReference type="EMBL" id="CAI4043684.1"/>
    </source>
</evidence>
<gene>
    <name evidence="1" type="primary">SKDI10G1440</name>
    <name evidence="1" type="ORF">SKDI_10G1440</name>
</gene>
<dbReference type="OrthoDB" id="1935146at2759"/>
<dbReference type="SMART" id="SM00320">
    <property type="entry name" value="WD40"/>
    <property type="match status" value="3"/>
</dbReference>
<evidence type="ECO:0000313" key="2">
    <source>
        <dbReference type="Proteomes" id="UP001162087"/>
    </source>
</evidence>
<dbReference type="PANTHER" id="PTHR18359">
    <property type="entry name" value="WD-REPEAT PROTEIN-RELATED"/>
    <property type="match status" value="1"/>
</dbReference>
<dbReference type="InterPro" id="IPR045161">
    <property type="entry name" value="Utp18"/>
</dbReference>
<name>A0AA35NIQ4_SACK1</name>
<dbReference type="SUPFAM" id="SSF50978">
    <property type="entry name" value="WD40 repeat-like"/>
    <property type="match status" value="1"/>
</dbReference>
<dbReference type="InterPro" id="IPR015943">
    <property type="entry name" value="WD40/YVTN_repeat-like_dom_sf"/>
</dbReference>
<dbReference type="GO" id="GO:0034388">
    <property type="term" value="C:Pwp2p-containing subcomplex of 90S preribosome"/>
    <property type="evidence" value="ECO:0007669"/>
    <property type="project" value="TreeGrafter"/>
</dbReference>
<dbReference type="Proteomes" id="UP001162087">
    <property type="component" value="Chromosome 10"/>
</dbReference>
<protein>
    <submittedName>
        <fullName evidence="1">Uncharacterized protein</fullName>
    </submittedName>
</protein>
<sequence>MTPEKFSATRTMATTAMKINIPPPDEEEQLLAKFVFGDTTDLQENLAKFNADFIFNEQEMDIEDQEDEGADSDDSNDYEAQKGNLNQVNDDQLFFVDDGDKEDAQNKSEDTMDVDDEEESSSDEYSDYDGEAAWVDSDDERIKVPILTTNKTKKLRTSYNESIINGVHYINRLRSQFEKIYPRPKWVDDESDSEIDDKEDDEEEGSTNVINGDVNALTKILSTTYNYKDTPSNSKLLPPRKLDILRLKDANASHASHSAIQSLSFHPSKPLLLTGGYDKTLRIYHIDGKTNHLVTSLHLVGSPIQTCTFYTTLSNQNEQKIFAAGRRRYMHSWDLSLESLTHSQTAKIEKFSRLYGHESTQRSFENFKLAHLQNAQTSSTHGIILLQGNNGWVNILHATSGLWLMGCKIEGVITDFCIDYQPISHNTFRTILIAVNTYGEVWEFNLNKNGHVMRRWKDQGGMGITKIQVGGGTTAISPARSISRVKQNRWLAVGSESGFVNLYDRNNTTNLSTPTPIAALDQLTTTISNLQFSPDGQILCMASRAVKDALRLVHLPSCTVFSNWPTSGTPLGKVTGVTFSPSGELLAVGNEQGKVRLWKLNHY</sequence>
<dbReference type="GO" id="GO:0006364">
    <property type="term" value="P:rRNA processing"/>
    <property type="evidence" value="ECO:0007669"/>
    <property type="project" value="UniProtKB-KW"/>
</dbReference>
<dbReference type="GO" id="GO:0032040">
    <property type="term" value="C:small-subunit processome"/>
    <property type="evidence" value="ECO:0007669"/>
    <property type="project" value="TreeGrafter"/>
</dbReference>
<dbReference type="EMBL" id="OX365905">
    <property type="protein sequence ID" value="CAI4043684.1"/>
    <property type="molecule type" value="Genomic_DNA"/>
</dbReference>
<reference evidence="1" key="1">
    <citation type="submission" date="2022-10" db="EMBL/GenBank/DDBJ databases">
        <authorList>
            <person name="Byrne P K."/>
        </authorList>
    </citation>
    <scope>NUCLEOTIDE SEQUENCE</scope>
    <source>
        <strain evidence="1">IFO1802</strain>
    </source>
</reference>
<dbReference type="PROSITE" id="PS50294">
    <property type="entry name" value="WD_REPEATS_REGION"/>
    <property type="match status" value="1"/>
</dbReference>
<dbReference type="Pfam" id="PF00400">
    <property type="entry name" value="WD40"/>
    <property type="match status" value="2"/>
</dbReference>
<dbReference type="InterPro" id="IPR036322">
    <property type="entry name" value="WD40_repeat_dom_sf"/>
</dbReference>
<accession>A0AA35NIQ4</accession>
<dbReference type="InterPro" id="IPR001680">
    <property type="entry name" value="WD40_rpt"/>
</dbReference>
<dbReference type="Gene3D" id="2.130.10.10">
    <property type="entry name" value="YVTN repeat-like/Quinoprotein amine dehydrogenase"/>
    <property type="match status" value="1"/>
</dbReference>
<dbReference type="PANTHER" id="PTHR18359:SF0">
    <property type="entry name" value="U3 SMALL NUCLEOLAR RNA-ASSOCIATED PROTEIN 18 HOMOLOG"/>
    <property type="match status" value="1"/>
</dbReference>
<dbReference type="PROSITE" id="PS50082">
    <property type="entry name" value="WD_REPEATS_2"/>
    <property type="match status" value="2"/>
</dbReference>
<proteinExistence type="predicted"/>
<keyword evidence="2" id="KW-1185">Reference proteome</keyword>